<gene>
    <name evidence="2" type="ORF">ABS10_02350</name>
</gene>
<dbReference type="Proteomes" id="UP000051027">
    <property type="component" value="Unassembled WGS sequence"/>
</dbReference>
<dbReference type="InterPro" id="IPR036388">
    <property type="entry name" value="WH-like_DNA-bd_sf"/>
</dbReference>
<accession>A0A0R2U5Q8</accession>
<feature type="domain" description="Transcription regulator TrmB N-terminal" evidence="1">
    <location>
        <begin position="12"/>
        <end position="71"/>
    </location>
</feature>
<dbReference type="InterPro" id="IPR002831">
    <property type="entry name" value="Tscrpt_reg_TrmB_N"/>
</dbReference>
<comment type="caution">
    <text evidence="2">The sequence shown here is derived from an EMBL/GenBank/DDBJ whole genome shotgun (WGS) entry which is preliminary data.</text>
</comment>
<organism evidence="2 3">
    <name type="scientific">SAR86 cluster bacterium BACL1 MAG-120820-bin45</name>
    <dbReference type="NCBI Taxonomy" id="1655612"/>
    <lineage>
        <taxon>Bacteria</taxon>
        <taxon>Pseudomonadati</taxon>
        <taxon>Pseudomonadota</taxon>
        <taxon>Gammaproteobacteria</taxon>
        <taxon>SAR86 cluster</taxon>
    </lineage>
</organism>
<dbReference type="SUPFAM" id="SSF46785">
    <property type="entry name" value="Winged helix' DNA-binding domain"/>
    <property type="match status" value="1"/>
</dbReference>
<reference evidence="2 3" key="1">
    <citation type="submission" date="2015-10" db="EMBL/GenBank/DDBJ databases">
        <title>Metagenome-Assembled Genomes uncover a global brackish microbiome.</title>
        <authorList>
            <person name="Hugerth L.W."/>
            <person name="Larsson J."/>
            <person name="Alneberg J."/>
            <person name="Lindh M.V."/>
            <person name="Legrand C."/>
            <person name="Pinhassi J."/>
            <person name="Andersson A.F."/>
        </authorList>
    </citation>
    <scope>NUCLEOTIDE SEQUENCE [LARGE SCALE GENOMIC DNA]</scope>
    <source>
        <strain evidence="2">BACL1 MAG-120820-bin45</strain>
    </source>
</reference>
<dbReference type="Gene3D" id="1.10.10.10">
    <property type="entry name" value="Winged helix-like DNA-binding domain superfamily/Winged helix DNA-binding domain"/>
    <property type="match status" value="1"/>
</dbReference>
<sequence>MLGSLENDLAINNFKPNEKKVFYTIVILQESSGHPCNISDVVEHSGLSRSSVYKTLKKLVSGNIIEFEQSRDDKREFLIKFC</sequence>
<evidence type="ECO:0000313" key="3">
    <source>
        <dbReference type="Proteomes" id="UP000051027"/>
    </source>
</evidence>
<name>A0A0R2U5Q8_9GAMM</name>
<dbReference type="EMBL" id="LICS01000092">
    <property type="protein sequence ID" value="KRO94500.1"/>
    <property type="molecule type" value="Genomic_DNA"/>
</dbReference>
<protein>
    <recommendedName>
        <fullName evidence="1">Transcription regulator TrmB N-terminal domain-containing protein</fullName>
    </recommendedName>
</protein>
<proteinExistence type="predicted"/>
<evidence type="ECO:0000259" key="1">
    <source>
        <dbReference type="Pfam" id="PF01978"/>
    </source>
</evidence>
<dbReference type="Pfam" id="PF01978">
    <property type="entry name" value="TrmB"/>
    <property type="match status" value="1"/>
</dbReference>
<evidence type="ECO:0000313" key="2">
    <source>
        <dbReference type="EMBL" id="KRO94500.1"/>
    </source>
</evidence>
<dbReference type="AlphaFoldDB" id="A0A0R2U5Q8"/>
<dbReference type="InterPro" id="IPR036390">
    <property type="entry name" value="WH_DNA-bd_sf"/>
</dbReference>